<protein>
    <submittedName>
        <fullName evidence="8">Uncharacterized protein</fullName>
    </submittedName>
</protein>
<accession>A0A9Q0KRN6</accession>
<keyword evidence="9" id="KW-1185">Reference proteome</keyword>
<reference evidence="8" key="1">
    <citation type="journal article" date="2023" name="Plant J.">
        <title>The genome of the king protea, Protea cynaroides.</title>
        <authorList>
            <person name="Chang J."/>
            <person name="Duong T.A."/>
            <person name="Schoeman C."/>
            <person name="Ma X."/>
            <person name="Roodt D."/>
            <person name="Barker N."/>
            <person name="Li Z."/>
            <person name="Van de Peer Y."/>
            <person name="Mizrachi E."/>
        </authorList>
    </citation>
    <scope>NUCLEOTIDE SEQUENCE</scope>
    <source>
        <tissue evidence="8">Young leaves</tissue>
    </source>
</reference>
<evidence type="ECO:0000313" key="9">
    <source>
        <dbReference type="Proteomes" id="UP001141806"/>
    </source>
</evidence>
<comment type="similarity">
    <text evidence="2">Belongs to the UPF0496 family.</text>
</comment>
<feature type="coiled-coil region" evidence="6">
    <location>
        <begin position="217"/>
        <end position="256"/>
    </location>
</feature>
<feature type="transmembrane region" description="Helical" evidence="7">
    <location>
        <begin position="143"/>
        <end position="167"/>
    </location>
</feature>
<dbReference type="Proteomes" id="UP001141806">
    <property type="component" value="Unassembled WGS sequence"/>
</dbReference>
<organism evidence="8 9">
    <name type="scientific">Protea cynaroides</name>
    <dbReference type="NCBI Taxonomy" id="273540"/>
    <lineage>
        <taxon>Eukaryota</taxon>
        <taxon>Viridiplantae</taxon>
        <taxon>Streptophyta</taxon>
        <taxon>Embryophyta</taxon>
        <taxon>Tracheophyta</taxon>
        <taxon>Spermatophyta</taxon>
        <taxon>Magnoliopsida</taxon>
        <taxon>Proteales</taxon>
        <taxon>Proteaceae</taxon>
        <taxon>Protea</taxon>
    </lineage>
</organism>
<evidence type="ECO:0000256" key="2">
    <source>
        <dbReference type="ARBA" id="ARBA00009074"/>
    </source>
</evidence>
<sequence>MGGGISKEGESQSYDQLVLLSDEFIQSYERDESNHEPDSIQSEKEEKPIKNRELCKLVMETIDLSDTLVSHVKKVYLEGRNLQQKETKFLGIPIRRIERNSLEKYVGTLKTNLQTYLEKLYEISQKFESLKVKADKKLKSAKLWGKILSIFYQVAYVVVSLTVYMILVISMTGMIMVSPLLEVIWETVKIFLKSIAKRVKSLWKNKEEDLKAQMKFISSVQEVLDGVQDNIHQLLEENADQELSEILQKATVLQKQAEEFLCYMENRKKHCQEHHGRTYRMKRFLLKINPLKHQKKNI</sequence>
<evidence type="ECO:0000256" key="7">
    <source>
        <dbReference type="SAM" id="Phobius"/>
    </source>
</evidence>
<dbReference type="EMBL" id="JAMYWD010000003">
    <property type="protein sequence ID" value="KAJ4975136.1"/>
    <property type="molecule type" value="Genomic_DNA"/>
</dbReference>
<dbReference type="Pfam" id="PF05055">
    <property type="entry name" value="DUF677"/>
    <property type="match status" value="1"/>
</dbReference>
<evidence type="ECO:0000313" key="8">
    <source>
        <dbReference type="EMBL" id="KAJ4975136.1"/>
    </source>
</evidence>
<name>A0A9Q0KRN6_9MAGN</name>
<dbReference type="AlphaFoldDB" id="A0A9Q0KRN6"/>
<keyword evidence="4 7" id="KW-1133">Transmembrane helix</keyword>
<evidence type="ECO:0000256" key="1">
    <source>
        <dbReference type="ARBA" id="ARBA00004370"/>
    </source>
</evidence>
<dbReference type="InterPro" id="IPR007749">
    <property type="entry name" value="DUF677"/>
</dbReference>
<gene>
    <name evidence="8" type="ORF">NE237_000242</name>
</gene>
<dbReference type="GO" id="GO:0016020">
    <property type="term" value="C:membrane"/>
    <property type="evidence" value="ECO:0007669"/>
    <property type="project" value="UniProtKB-SubCell"/>
</dbReference>
<proteinExistence type="inferred from homology"/>
<evidence type="ECO:0000256" key="6">
    <source>
        <dbReference type="SAM" id="Coils"/>
    </source>
</evidence>
<keyword evidence="5 7" id="KW-0472">Membrane</keyword>
<comment type="caution">
    <text evidence="8">The sequence shown here is derived from an EMBL/GenBank/DDBJ whole genome shotgun (WGS) entry which is preliminary data.</text>
</comment>
<evidence type="ECO:0000256" key="5">
    <source>
        <dbReference type="ARBA" id="ARBA00023136"/>
    </source>
</evidence>
<evidence type="ECO:0000256" key="4">
    <source>
        <dbReference type="ARBA" id="ARBA00022989"/>
    </source>
</evidence>
<keyword evidence="6" id="KW-0175">Coiled coil</keyword>
<keyword evidence="3 7" id="KW-0812">Transmembrane</keyword>
<evidence type="ECO:0000256" key="3">
    <source>
        <dbReference type="ARBA" id="ARBA00022692"/>
    </source>
</evidence>
<comment type="subcellular location">
    <subcellularLocation>
        <location evidence="1">Membrane</location>
    </subcellularLocation>
</comment>